<evidence type="ECO:0000256" key="3">
    <source>
        <dbReference type="ARBA" id="ARBA00022555"/>
    </source>
</evidence>
<dbReference type="GO" id="GO:0005524">
    <property type="term" value="F:ATP binding"/>
    <property type="evidence" value="ECO:0007669"/>
    <property type="project" value="UniProtKB-KW"/>
</dbReference>
<dbReference type="SUPFAM" id="SSF101353">
    <property type="entry name" value="Putative anticodon-binding domain of alanyl-tRNA synthetase (AlaRS)"/>
    <property type="match status" value="1"/>
</dbReference>
<evidence type="ECO:0000256" key="6">
    <source>
        <dbReference type="ARBA" id="ARBA00022741"/>
    </source>
</evidence>
<keyword evidence="7" id="KW-0862">Zinc</keyword>
<organism evidence="14 15">
    <name type="scientific">Pristionchus fissidentatus</name>
    <dbReference type="NCBI Taxonomy" id="1538716"/>
    <lineage>
        <taxon>Eukaryota</taxon>
        <taxon>Metazoa</taxon>
        <taxon>Ecdysozoa</taxon>
        <taxon>Nematoda</taxon>
        <taxon>Chromadorea</taxon>
        <taxon>Rhabditida</taxon>
        <taxon>Rhabditina</taxon>
        <taxon>Diplogasteromorpha</taxon>
        <taxon>Diplogasteroidea</taxon>
        <taxon>Neodiplogasteridae</taxon>
        <taxon>Pristionchus</taxon>
    </lineage>
</organism>
<dbReference type="EC" id="6.1.1.7" evidence="2"/>
<dbReference type="InterPro" id="IPR045864">
    <property type="entry name" value="aa-tRNA-synth_II/BPL/LPL"/>
</dbReference>
<evidence type="ECO:0000256" key="1">
    <source>
        <dbReference type="ARBA" id="ARBA00008226"/>
    </source>
</evidence>
<comment type="caution">
    <text evidence="14">The sequence shown here is derived from an EMBL/GenBank/DDBJ whole genome shotgun (WGS) entry which is preliminary data.</text>
</comment>
<dbReference type="InterPro" id="IPR018164">
    <property type="entry name" value="Ala-tRNA-synth_IIc_N"/>
</dbReference>
<dbReference type="GO" id="GO:0002161">
    <property type="term" value="F:aminoacyl-tRNA deacylase activity"/>
    <property type="evidence" value="ECO:0007669"/>
    <property type="project" value="TreeGrafter"/>
</dbReference>
<dbReference type="EMBL" id="BTSY01000002">
    <property type="protein sequence ID" value="GMT17065.1"/>
    <property type="molecule type" value="Genomic_DNA"/>
</dbReference>
<dbReference type="AlphaFoldDB" id="A0AAV5VEQ3"/>
<evidence type="ECO:0000256" key="2">
    <source>
        <dbReference type="ARBA" id="ARBA00013168"/>
    </source>
</evidence>
<dbReference type="GO" id="GO:0006419">
    <property type="term" value="P:alanyl-tRNA aminoacylation"/>
    <property type="evidence" value="ECO:0007669"/>
    <property type="project" value="InterPro"/>
</dbReference>
<name>A0AAV5VEQ3_9BILA</name>
<keyword evidence="3" id="KW-0820">tRNA-binding</keyword>
<dbReference type="InterPro" id="IPR050058">
    <property type="entry name" value="Ala-tRNA_ligase"/>
</dbReference>
<dbReference type="GO" id="GO:0004813">
    <property type="term" value="F:alanine-tRNA ligase activity"/>
    <property type="evidence" value="ECO:0007669"/>
    <property type="project" value="UniProtKB-EC"/>
</dbReference>
<gene>
    <name evidence="14" type="ORF">PFISCL1PPCAC_8362</name>
</gene>
<comment type="similarity">
    <text evidence="1">Belongs to the class-II aminoacyl-tRNA synthetase family.</text>
</comment>
<evidence type="ECO:0000256" key="12">
    <source>
        <dbReference type="ARBA" id="ARBA00048300"/>
    </source>
</evidence>
<evidence type="ECO:0000256" key="5">
    <source>
        <dbReference type="ARBA" id="ARBA00022723"/>
    </source>
</evidence>
<dbReference type="SUPFAM" id="SSF55681">
    <property type="entry name" value="Class II aaRS and biotin synthetases"/>
    <property type="match status" value="1"/>
</dbReference>
<keyword evidence="15" id="KW-1185">Reference proteome</keyword>
<keyword evidence="6" id="KW-0547">Nucleotide-binding</keyword>
<dbReference type="InterPro" id="IPR018162">
    <property type="entry name" value="Ala-tRNA-ligase_IIc_anticod-bd"/>
</dbReference>
<dbReference type="InterPro" id="IPR002318">
    <property type="entry name" value="Ala-tRNA-lgiase_IIc"/>
</dbReference>
<evidence type="ECO:0000256" key="11">
    <source>
        <dbReference type="ARBA" id="ARBA00023146"/>
    </source>
</evidence>
<dbReference type="InterPro" id="IPR018165">
    <property type="entry name" value="Ala-tRNA-synth_IIc_core"/>
</dbReference>
<dbReference type="FunFam" id="3.30.930.10:FF:000011">
    <property type="entry name" value="Alanine--tRNA ligase, cytoplasmic"/>
    <property type="match status" value="1"/>
</dbReference>
<reference evidence="14" key="1">
    <citation type="submission" date="2023-10" db="EMBL/GenBank/DDBJ databases">
        <title>Genome assembly of Pristionchus species.</title>
        <authorList>
            <person name="Yoshida K."/>
            <person name="Sommer R.J."/>
        </authorList>
    </citation>
    <scope>NUCLEOTIDE SEQUENCE</scope>
    <source>
        <strain evidence="14">RS5133</strain>
    </source>
</reference>
<keyword evidence="9" id="KW-0694">RNA-binding</keyword>
<proteinExistence type="inferred from homology"/>
<dbReference type="GO" id="GO:0000049">
    <property type="term" value="F:tRNA binding"/>
    <property type="evidence" value="ECO:0007669"/>
    <property type="project" value="UniProtKB-KW"/>
</dbReference>
<dbReference type="CDD" id="cd00673">
    <property type="entry name" value="AlaRS_core"/>
    <property type="match status" value="1"/>
</dbReference>
<evidence type="ECO:0000313" key="14">
    <source>
        <dbReference type="EMBL" id="GMT17065.1"/>
    </source>
</evidence>
<dbReference type="PROSITE" id="PS50860">
    <property type="entry name" value="AA_TRNA_LIGASE_II_ALA"/>
    <property type="match status" value="1"/>
</dbReference>
<evidence type="ECO:0000259" key="13">
    <source>
        <dbReference type="PROSITE" id="PS50860"/>
    </source>
</evidence>
<evidence type="ECO:0000256" key="7">
    <source>
        <dbReference type="ARBA" id="ARBA00022833"/>
    </source>
</evidence>
<dbReference type="Pfam" id="PF01411">
    <property type="entry name" value="tRNA-synt_2c"/>
    <property type="match status" value="1"/>
</dbReference>
<sequence>MLVARLIRRHSSSIRSADETRRAFVNFFESEGHIHVPSSSVVPPPSDKSLLFTNAGMNQFKGVLAGVESADNWPSRVVTHQKCIRAGGKHNDLDDVGKDLHHLSFFEMMGNWAFDNAYGKETACKLAWTFLTEVIRIPKDRLYVTYFGGHSGWGVVEDVETRDIWRQIGVLPSRILPFTDENFWEMGRTGSCGPCTEIHFDRIEGRGEVPELVNRDDSVVELWNVVFTNSMRQEDGSVSQQDTMHVDTGLGLERLVSVVQGVGSNFDTDLFRPIIGEIEKISTAGLSYAGLVGAVDADGRDAAFRLVADHARAVSVALADGARPAGENAGFVVRKMVRRAAWHAVTRLGVPRHALRELVPVVVRSLESAYPELMREKEMIEKTVENEEKKFWSTVDRGEKQFLKEIKDLKRGDTISGASMFQLHDALGLSPDVVEMWAEPRGLRLDMQEYDRIRQTARDLSKAADVKKTGARR</sequence>
<dbReference type="GO" id="GO:0046872">
    <property type="term" value="F:metal ion binding"/>
    <property type="evidence" value="ECO:0007669"/>
    <property type="project" value="UniProtKB-KW"/>
</dbReference>
<keyword evidence="5" id="KW-0479">Metal-binding</keyword>
<dbReference type="Proteomes" id="UP001432322">
    <property type="component" value="Unassembled WGS sequence"/>
</dbReference>
<keyword evidence="11" id="KW-0030">Aminoacyl-tRNA synthetase</keyword>
<evidence type="ECO:0000256" key="4">
    <source>
        <dbReference type="ARBA" id="ARBA00022598"/>
    </source>
</evidence>
<accession>A0AAV5VEQ3</accession>
<dbReference type="PANTHER" id="PTHR11777:SF10">
    <property type="entry name" value="ALANINE--TRNA LIGASE, MITOCHONDRIAL"/>
    <property type="match status" value="1"/>
</dbReference>
<evidence type="ECO:0000313" key="15">
    <source>
        <dbReference type="Proteomes" id="UP001432322"/>
    </source>
</evidence>
<dbReference type="GO" id="GO:0005739">
    <property type="term" value="C:mitochondrion"/>
    <property type="evidence" value="ECO:0007669"/>
    <property type="project" value="TreeGrafter"/>
</dbReference>
<evidence type="ECO:0000256" key="10">
    <source>
        <dbReference type="ARBA" id="ARBA00022917"/>
    </source>
</evidence>
<evidence type="ECO:0000256" key="9">
    <source>
        <dbReference type="ARBA" id="ARBA00022884"/>
    </source>
</evidence>
<keyword evidence="8" id="KW-0067">ATP-binding</keyword>
<protein>
    <recommendedName>
        <fullName evidence="2">alanine--tRNA ligase</fullName>
        <ecNumber evidence="2">6.1.1.7</ecNumber>
    </recommendedName>
</protein>
<dbReference type="PANTHER" id="PTHR11777">
    <property type="entry name" value="ALANYL-TRNA SYNTHETASE"/>
    <property type="match status" value="1"/>
</dbReference>
<comment type="catalytic activity">
    <reaction evidence="12">
        <text>tRNA(Ala) + L-alanine + ATP = L-alanyl-tRNA(Ala) + AMP + diphosphate</text>
        <dbReference type="Rhea" id="RHEA:12540"/>
        <dbReference type="Rhea" id="RHEA-COMP:9657"/>
        <dbReference type="Rhea" id="RHEA-COMP:9923"/>
        <dbReference type="ChEBI" id="CHEBI:30616"/>
        <dbReference type="ChEBI" id="CHEBI:33019"/>
        <dbReference type="ChEBI" id="CHEBI:57972"/>
        <dbReference type="ChEBI" id="CHEBI:78442"/>
        <dbReference type="ChEBI" id="CHEBI:78497"/>
        <dbReference type="ChEBI" id="CHEBI:456215"/>
        <dbReference type="EC" id="6.1.1.7"/>
    </reaction>
</comment>
<keyword evidence="4" id="KW-0436">Ligase</keyword>
<dbReference type="PRINTS" id="PR00980">
    <property type="entry name" value="TRNASYNTHALA"/>
</dbReference>
<feature type="domain" description="Alanyl-transfer RNA synthetases family profile" evidence="13">
    <location>
        <begin position="15"/>
        <end position="473"/>
    </location>
</feature>
<evidence type="ECO:0000256" key="8">
    <source>
        <dbReference type="ARBA" id="ARBA00022840"/>
    </source>
</evidence>
<keyword evidence="10" id="KW-0648">Protein biosynthesis</keyword>
<dbReference type="Gene3D" id="3.30.930.10">
    <property type="entry name" value="Bira Bifunctional Protein, Domain 2"/>
    <property type="match status" value="1"/>
</dbReference>